<dbReference type="Gene3D" id="3.40.50.300">
    <property type="entry name" value="P-loop containing nucleotide triphosphate hydrolases"/>
    <property type="match status" value="1"/>
</dbReference>
<accession>A0A1I8BH87</accession>
<feature type="compositionally biased region" description="Basic and acidic residues" evidence="2">
    <location>
        <begin position="7"/>
        <end position="38"/>
    </location>
</feature>
<protein>
    <submittedName>
        <fullName evidence="5">ABC transporter domain-containing protein</fullName>
    </submittedName>
</protein>
<dbReference type="PANTHER" id="PTHR19211:SF14">
    <property type="entry name" value="ATP-BINDING CASSETTE SUB-FAMILY F MEMBER 1"/>
    <property type="match status" value="1"/>
</dbReference>
<dbReference type="InterPro" id="IPR003439">
    <property type="entry name" value="ABC_transporter-like_ATP-bd"/>
</dbReference>
<feature type="region of interest" description="Disordered" evidence="2">
    <location>
        <begin position="1"/>
        <end position="38"/>
    </location>
</feature>
<evidence type="ECO:0000313" key="4">
    <source>
        <dbReference type="Proteomes" id="UP000095281"/>
    </source>
</evidence>
<evidence type="ECO:0000313" key="5">
    <source>
        <dbReference type="WBParaSite" id="MhA1_Contig25.frz3.gene25"/>
    </source>
</evidence>
<name>A0A1I8BH87_MELHA</name>
<dbReference type="InterPro" id="IPR050611">
    <property type="entry name" value="ABCF"/>
</dbReference>
<dbReference type="WBParaSite" id="MhA1_Contig25.frz3.gene25">
    <property type="protein sequence ID" value="MhA1_Contig25.frz3.gene25"/>
    <property type="gene ID" value="MhA1_Contig25.frz3.gene25"/>
</dbReference>
<dbReference type="Pfam" id="PF00005">
    <property type="entry name" value="ABC_tran"/>
    <property type="match status" value="1"/>
</dbReference>
<dbReference type="AlphaFoldDB" id="A0A1I8BH87"/>
<proteinExistence type="predicted"/>
<reference evidence="5" key="1">
    <citation type="submission" date="2016-11" db="UniProtKB">
        <authorList>
            <consortium name="WormBaseParasite"/>
        </authorList>
    </citation>
    <scope>IDENTIFICATION</scope>
</reference>
<dbReference type="Proteomes" id="UP000095281">
    <property type="component" value="Unplaced"/>
</dbReference>
<sequence length="182" mass="20168">MSTAEEETQKLDVTDGEDASKSKKPSRKELKKQQKRNEYEKGLQAMGSKLHNLKEEDQTSLSKKGGIGSGAEVGDQFNVSQQVKTDAQLNLMETAVDIKVSLYFYEFNSKNVEVENFDISADGRQLFNKASWAVAMGRRYGLVGPNGIGKTTLLKHIASRKLAIPPNIDILYCEQGLVLNVL</sequence>
<keyword evidence="4" id="KW-1185">Reference proteome</keyword>
<keyword evidence="1" id="KW-0677">Repeat</keyword>
<organism evidence="4 5">
    <name type="scientific">Meloidogyne hapla</name>
    <name type="common">Root-knot nematode worm</name>
    <dbReference type="NCBI Taxonomy" id="6305"/>
    <lineage>
        <taxon>Eukaryota</taxon>
        <taxon>Metazoa</taxon>
        <taxon>Ecdysozoa</taxon>
        <taxon>Nematoda</taxon>
        <taxon>Chromadorea</taxon>
        <taxon>Rhabditida</taxon>
        <taxon>Tylenchina</taxon>
        <taxon>Tylenchomorpha</taxon>
        <taxon>Tylenchoidea</taxon>
        <taxon>Meloidogynidae</taxon>
        <taxon>Meloidogyninae</taxon>
        <taxon>Meloidogyne</taxon>
    </lineage>
</organism>
<evidence type="ECO:0000256" key="1">
    <source>
        <dbReference type="ARBA" id="ARBA00022737"/>
    </source>
</evidence>
<dbReference type="GO" id="GO:0005524">
    <property type="term" value="F:ATP binding"/>
    <property type="evidence" value="ECO:0007669"/>
    <property type="project" value="InterPro"/>
</dbReference>
<dbReference type="GO" id="GO:0016887">
    <property type="term" value="F:ATP hydrolysis activity"/>
    <property type="evidence" value="ECO:0007669"/>
    <property type="project" value="InterPro"/>
</dbReference>
<evidence type="ECO:0000259" key="3">
    <source>
        <dbReference type="Pfam" id="PF00005"/>
    </source>
</evidence>
<dbReference type="SUPFAM" id="SSF52540">
    <property type="entry name" value="P-loop containing nucleoside triphosphate hydrolases"/>
    <property type="match status" value="1"/>
</dbReference>
<feature type="domain" description="ABC transporter" evidence="3">
    <location>
        <begin position="128"/>
        <end position="160"/>
    </location>
</feature>
<dbReference type="InterPro" id="IPR027417">
    <property type="entry name" value="P-loop_NTPase"/>
</dbReference>
<evidence type="ECO:0000256" key="2">
    <source>
        <dbReference type="SAM" id="MobiDB-lite"/>
    </source>
</evidence>
<dbReference type="PANTHER" id="PTHR19211">
    <property type="entry name" value="ATP-BINDING TRANSPORT PROTEIN-RELATED"/>
    <property type="match status" value="1"/>
</dbReference>